<accession>A0ABV1ULU2</accession>
<dbReference type="EMBL" id="JBEPAZ010000176">
    <property type="protein sequence ID" value="MER6434682.1"/>
    <property type="molecule type" value="Genomic_DNA"/>
</dbReference>
<dbReference type="Proteomes" id="UP001470023">
    <property type="component" value="Unassembled WGS sequence"/>
</dbReference>
<sequence length="170" mass="17827">KLAEIDADWRPAWPVDWQRAYAGVAQLLALGSMLGEIVPGVTADGVDVGRWLERQRQHVVWQGLAAGQRERLAALGVEPLPAPQQAPAKASRGGSTAAFGRGCAALARYKARTGSVTVPRGHVEALPDGTLVKLGCSCPTRSPDGPGWVPSSCSSSPHSGWCGRRSRAVG</sequence>
<feature type="non-terminal residue" evidence="2">
    <location>
        <position position="1"/>
    </location>
</feature>
<evidence type="ECO:0000259" key="1">
    <source>
        <dbReference type="Pfam" id="PF03457"/>
    </source>
</evidence>
<evidence type="ECO:0000313" key="3">
    <source>
        <dbReference type="Proteomes" id="UP001470023"/>
    </source>
</evidence>
<evidence type="ECO:0000313" key="2">
    <source>
        <dbReference type="EMBL" id="MER6434682.1"/>
    </source>
</evidence>
<comment type="caution">
    <text evidence="2">The sequence shown here is derived from an EMBL/GenBank/DDBJ whole genome shotgun (WGS) entry which is preliminary data.</text>
</comment>
<dbReference type="RefSeq" id="WP_352066476.1">
    <property type="nucleotide sequence ID" value="NZ_JBEPAZ010000176.1"/>
</dbReference>
<proteinExistence type="predicted"/>
<gene>
    <name evidence="2" type="ORF">ABT272_45360</name>
</gene>
<organism evidence="2 3">
    <name type="scientific">Streptomyces sp. 900105245</name>
    <dbReference type="NCBI Taxonomy" id="3154379"/>
    <lineage>
        <taxon>Bacteria</taxon>
        <taxon>Bacillati</taxon>
        <taxon>Actinomycetota</taxon>
        <taxon>Actinomycetes</taxon>
        <taxon>Kitasatosporales</taxon>
        <taxon>Streptomycetaceae</taxon>
        <taxon>Streptomyces</taxon>
    </lineage>
</organism>
<keyword evidence="3" id="KW-1185">Reference proteome</keyword>
<reference evidence="2 3" key="1">
    <citation type="submission" date="2024-06" db="EMBL/GenBank/DDBJ databases">
        <title>The Natural Products Discovery Center: Release of the First 8490 Sequenced Strains for Exploring Actinobacteria Biosynthetic Diversity.</title>
        <authorList>
            <person name="Kalkreuter E."/>
            <person name="Kautsar S.A."/>
            <person name="Yang D."/>
            <person name="Bader C.D."/>
            <person name="Teijaro C.N."/>
            <person name="Fluegel L."/>
            <person name="Davis C.M."/>
            <person name="Simpson J.R."/>
            <person name="Lauterbach L."/>
            <person name="Steele A.D."/>
            <person name="Gui C."/>
            <person name="Meng S."/>
            <person name="Li G."/>
            <person name="Viehrig K."/>
            <person name="Ye F."/>
            <person name="Su P."/>
            <person name="Kiefer A.F."/>
            <person name="Nichols A."/>
            <person name="Cepeda A.J."/>
            <person name="Yan W."/>
            <person name="Fan B."/>
            <person name="Jiang Y."/>
            <person name="Adhikari A."/>
            <person name="Zheng C.-J."/>
            <person name="Schuster L."/>
            <person name="Cowan T.M."/>
            <person name="Smanski M.J."/>
            <person name="Chevrette M.G."/>
            <person name="De Carvalho L.P.S."/>
            <person name="Shen B."/>
        </authorList>
    </citation>
    <scope>NUCLEOTIDE SEQUENCE [LARGE SCALE GENOMIC DNA]</scope>
    <source>
        <strain evidence="2 3">NPDC001166</strain>
    </source>
</reference>
<dbReference type="Pfam" id="PF03457">
    <property type="entry name" value="HA"/>
    <property type="match status" value="1"/>
</dbReference>
<name>A0ABV1ULU2_9ACTN</name>
<dbReference type="InterPro" id="IPR005114">
    <property type="entry name" value="Helicase_assoc"/>
</dbReference>
<feature type="domain" description="Helicase-associated" evidence="1">
    <location>
        <begin position="15"/>
        <end position="77"/>
    </location>
</feature>
<protein>
    <submittedName>
        <fullName evidence="2">Helicase associated domain-containing protein</fullName>
    </submittedName>
</protein>